<dbReference type="InParanoid" id="A0A1S0TSJ4"/>
<accession>A0A1S0TSJ4</accession>
<name>A0A1S0TSJ4_LOALO</name>
<dbReference type="GeneID" id="9946541"/>
<proteinExistence type="predicted"/>
<sequence>MRMNQQCTQHCKQKMRNAEVIAPTAQQSLKKTWNGAVPSFSRILSTPSHPIPSNRNFYSSCAFLYLTKQFFLKSVQPKTTLCSEHAKFLSLPFLPSNYNKILFTFAIFPAPRASLPNPLPYQYYTYYPYILFGNEP</sequence>
<dbReference type="AlphaFoldDB" id="A0A1S0TSJ4"/>
<gene>
    <name evidence="1" type="ORF">LOAG_09111</name>
</gene>
<dbReference type="CTD" id="9946541"/>
<dbReference type="KEGG" id="loa:LOAG_09111"/>
<reference evidence="1" key="1">
    <citation type="submission" date="2012-04" db="EMBL/GenBank/DDBJ databases">
        <title>The Genome Sequence of Loa loa.</title>
        <authorList>
            <consortium name="The Broad Institute Genome Sequencing Platform"/>
            <consortium name="Broad Institute Genome Sequencing Center for Infectious Disease"/>
            <person name="Nutman T.B."/>
            <person name="Fink D.L."/>
            <person name="Russ C."/>
            <person name="Young S."/>
            <person name="Zeng Q."/>
            <person name="Gargeya S."/>
            <person name="Alvarado L."/>
            <person name="Berlin A."/>
            <person name="Chapman S.B."/>
            <person name="Chen Z."/>
            <person name="Freedman E."/>
            <person name="Gellesch M."/>
            <person name="Goldberg J."/>
            <person name="Griggs A."/>
            <person name="Gujja S."/>
            <person name="Heilman E.R."/>
            <person name="Heiman D."/>
            <person name="Howarth C."/>
            <person name="Mehta T."/>
            <person name="Neiman D."/>
            <person name="Pearson M."/>
            <person name="Roberts A."/>
            <person name="Saif S."/>
            <person name="Shea T."/>
            <person name="Shenoy N."/>
            <person name="Sisk P."/>
            <person name="Stolte C."/>
            <person name="Sykes S."/>
            <person name="White J."/>
            <person name="Yandava C."/>
            <person name="Haas B."/>
            <person name="Henn M.R."/>
            <person name="Nusbaum C."/>
            <person name="Birren B."/>
        </authorList>
    </citation>
    <scope>NUCLEOTIDE SEQUENCE [LARGE SCALE GENOMIC DNA]</scope>
</reference>
<dbReference type="EMBL" id="JH712075">
    <property type="protein sequence ID" value="EFO19386.1"/>
    <property type="molecule type" value="Genomic_DNA"/>
</dbReference>
<evidence type="ECO:0000313" key="1">
    <source>
        <dbReference type="EMBL" id="EFO19386.1"/>
    </source>
</evidence>
<dbReference type="RefSeq" id="XP_003144686.1">
    <property type="nucleotide sequence ID" value="XM_003144638.1"/>
</dbReference>
<organism evidence="1">
    <name type="scientific">Loa loa</name>
    <name type="common">Eye worm</name>
    <name type="synonym">Filaria loa</name>
    <dbReference type="NCBI Taxonomy" id="7209"/>
    <lineage>
        <taxon>Eukaryota</taxon>
        <taxon>Metazoa</taxon>
        <taxon>Ecdysozoa</taxon>
        <taxon>Nematoda</taxon>
        <taxon>Chromadorea</taxon>
        <taxon>Rhabditida</taxon>
        <taxon>Spirurina</taxon>
        <taxon>Spiruromorpha</taxon>
        <taxon>Filarioidea</taxon>
        <taxon>Onchocercidae</taxon>
        <taxon>Loa</taxon>
    </lineage>
</organism>
<protein>
    <submittedName>
        <fullName evidence="1">Uncharacterized protein</fullName>
    </submittedName>
</protein>